<dbReference type="Proteomes" id="UP000323876">
    <property type="component" value="Unassembled WGS sequence"/>
</dbReference>
<dbReference type="AlphaFoldDB" id="A0A5N0EMM2"/>
<reference evidence="1 2" key="1">
    <citation type="submission" date="2019-09" db="EMBL/GenBank/DDBJ databases">
        <authorList>
            <person name="Wang X."/>
        </authorList>
    </citation>
    <scope>NUCLEOTIDE SEQUENCE [LARGE SCALE GENOMIC DNA]</scope>
    <source>
        <strain evidence="1 2">CICC 11023</strain>
    </source>
</reference>
<protein>
    <submittedName>
        <fullName evidence="1">Uncharacterized protein</fullName>
    </submittedName>
</protein>
<keyword evidence="2" id="KW-1185">Reference proteome</keyword>
<evidence type="ECO:0000313" key="2">
    <source>
        <dbReference type="Proteomes" id="UP000323876"/>
    </source>
</evidence>
<organism evidence="1 2">
    <name type="scientific">Nocardia colli</name>
    <dbReference type="NCBI Taxonomy" id="2545717"/>
    <lineage>
        <taxon>Bacteria</taxon>
        <taxon>Bacillati</taxon>
        <taxon>Actinomycetota</taxon>
        <taxon>Actinomycetes</taxon>
        <taxon>Mycobacteriales</taxon>
        <taxon>Nocardiaceae</taxon>
        <taxon>Nocardia</taxon>
    </lineage>
</organism>
<evidence type="ECO:0000313" key="1">
    <source>
        <dbReference type="EMBL" id="KAA8889245.1"/>
    </source>
</evidence>
<comment type="caution">
    <text evidence="1">The sequence shown here is derived from an EMBL/GenBank/DDBJ whole genome shotgun (WGS) entry which is preliminary data.</text>
</comment>
<gene>
    <name evidence="1" type="ORF">F3087_09840</name>
</gene>
<sequence length="77" mass="8663">MTTGYEYQSDFARKYVAEGEVAGVARMVLDVLDIRGIAVSDEIRERISGCHDVDQLETWHRRAMLADTADDLFTPNA</sequence>
<dbReference type="OrthoDB" id="3207839at2"/>
<dbReference type="RefSeq" id="WP_150401519.1">
    <property type="nucleotide sequence ID" value="NZ_VXLC01000003.1"/>
</dbReference>
<proteinExistence type="predicted"/>
<name>A0A5N0EMM2_9NOCA</name>
<dbReference type="EMBL" id="VXLC01000003">
    <property type="protein sequence ID" value="KAA8889245.1"/>
    <property type="molecule type" value="Genomic_DNA"/>
</dbReference>
<accession>A0A5N0EMM2</accession>